<feature type="domain" description="G-patch" evidence="3">
    <location>
        <begin position="1"/>
        <end position="46"/>
    </location>
</feature>
<organism evidence="4">
    <name type="scientific">Culicoides sonorensis</name>
    <name type="common">Biting midge</name>
    <dbReference type="NCBI Taxonomy" id="179676"/>
    <lineage>
        <taxon>Eukaryota</taxon>
        <taxon>Metazoa</taxon>
        <taxon>Ecdysozoa</taxon>
        <taxon>Arthropoda</taxon>
        <taxon>Hexapoda</taxon>
        <taxon>Insecta</taxon>
        <taxon>Pterygota</taxon>
        <taxon>Neoptera</taxon>
        <taxon>Endopterygota</taxon>
        <taxon>Diptera</taxon>
        <taxon>Nematocera</taxon>
        <taxon>Chironomoidea</taxon>
        <taxon>Ceratopogonidae</taxon>
        <taxon>Ceratopogoninae</taxon>
        <taxon>Culicoides</taxon>
        <taxon>Monoculicoides</taxon>
    </lineage>
</organism>
<gene>
    <name evidence="4" type="primary">CSON012370</name>
</gene>
<evidence type="ECO:0000313" key="5">
    <source>
        <dbReference type="EMBL" id="SSX25468.1"/>
    </source>
</evidence>
<evidence type="ECO:0000259" key="3">
    <source>
        <dbReference type="PROSITE" id="PS50174"/>
    </source>
</evidence>
<evidence type="ECO:0000256" key="2">
    <source>
        <dbReference type="SAM" id="MobiDB-lite"/>
    </source>
</evidence>
<reference evidence="5" key="2">
    <citation type="submission" date="2018-07" db="EMBL/GenBank/DDBJ databases">
        <authorList>
            <person name="Quirk P.G."/>
            <person name="Krulwich T.A."/>
        </authorList>
    </citation>
    <scope>NUCLEOTIDE SEQUENCE</scope>
</reference>
<evidence type="ECO:0000313" key="4">
    <source>
        <dbReference type="EMBL" id="SSX05107.1"/>
    </source>
</evidence>
<dbReference type="PANTHER" id="PTHR23149:SF9">
    <property type="entry name" value="G PATCH DOMAIN-CONTAINING PROTEIN 4"/>
    <property type="match status" value="1"/>
</dbReference>
<dbReference type="PROSITE" id="PS50174">
    <property type="entry name" value="G_PATCH"/>
    <property type="match status" value="1"/>
</dbReference>
<feature type="compositionally biased region" description="Basic and acidic residues" evidence="2">
    <location>
        <begin position="295"/>
        <end position="314"/>
    </location>
</feature>
<dbReference type="InterPro" id="IPR050656">
    <property type="entry name" value="PINX1"/>
</dbReference>
<dbReference type="PANTHER" id="PTHR23149">
    <property type="entry name" value="G PATCH DOMAIN CONTAINING PROTEIN"/>
    <property type="match status" value="1"/>
</dbReference>
<accession>A0A336KL33</accession>
<sequence length="473" mass="53996">MNFGENLLKKYGWKEGEGLGKNNNGIVTAIKAHRKTNLAGLGSSSASDISGNNWWERVFDEASNNLNVEVQDKSIKITKKDEDGVEITNKSYSVKKLKEKSKDMTYGGTFLKAATLLADVGQEKEIENHVKTEDIQVVAPKTLTDEELFAACGKLTAHKGARHGLKLTGKLNRLAEQDNLLLQKIKQRNEPVQEGIFRELSSDKGDLKTPEWQNAKEKLKKPKFSISSVDDHPNVPEDELIDVLNIANYSKKSKKKRQKDRKTEMELIEKIEAAFDMTPKVSEAEDSDGDVVCDETQKIQKKSKVDNLNDDSRAIKKKKKNKKGKNKDFLTEKALEMIKDEKSDEIPTNKSSKKNKKKRKQEETLPTPPIIEPKNSKKRSLKADSESEESSDPEIDVVDRINEEMHHLSKKRRIEKSENFTTEFQEEHRKKSKKFKKVFDDSWETKGKNKKLSKNARKQEKKLCKKLEETISI</sequence>
<dbReference type="Pfam" id="PF01585">
    <property type="entry name" value="G-patch"/>
    <property type="match status" value="1"/>
</dbReference>
<dbReference type="GO" id="GO:0005730">
    <property type="term" value="C:nucleolus"/>
    <property type="evidence" value="ECO:0007669"/>
    <property type="project" value="TreeGrafter"/>
</dbReference>
<feature type="compositionally biased region" description="Basic residues" evidence="2">
    <location>
        <begin position="315"/>
        <end position="325"/>
    </location>
</feature>
<dbReference type="OMA" id="ILGKYGW"/>
<feature type="compositionally biased region" description="Basic and acidic residues" evidence="2">
    <location>
        <begin position="326"/>
        <end position="347"/>
    </location>
</feature>
<dbReference type="VEuPathDB" id="VectorBase:CSON012370"/>
<evidence type="ECO:0000256" key="1">
    <source>
        <dbReference type="ARBA" id="ARBA00040365"/>
    </source>
</evidence>
<dbReference type="InterPro" id="IPR000467">
    <property type="entry name" value="G_patch_dom"/>
</dbReference>
<feature type="region of interest" description="Disordered" evidence="2">
    <location>
        <begin position="279"/>
        <end position="428"/>
    </location>
</feature>
<protein>
    <recommendedName>
        <fullName evidence="1">G patch domain-containing protein 4</fullName>
    </recommendedName>
</protein>
<feature type="compositionally biased region" description="Basic and acidic residues" evidence="2">
    <location>
        <begin position="397"/>
        <end position="407"/>
    </location>
</feature>
<dbReference type="EMBL" id="UFQT01000580">
    <property type="protein sequence ID" value="SSX25468.1"/>
    <property type="molecule type" value="Genomic_DNA"/>
</dbReference>
<feature type="compositionally biased region" description="Acidic residues" evidence="2">
    <location>
        <begin position="284"/>
        <end position="293"/>
    </location>
</feature>
<name>A0A336KL33_CULSO</name>
<proteinExistence type="predicted"/>
<dbReference type="AlphaFoldDB" id="A0A336KL33"/>
<reference evidence="4" key="1">
    <citation type="submission" date="2018-04" db="EMBL/GenBank/DDBJ databases">
        <authorList>
            <person name="Go L.Y."/>
            <person name="Mitchell J.A."/>
        </authorList>
    </citation>
    <scope>NUCLEOTIDE SEQUENCE</scope>
    <source>
        <tissue evidence="4">Whole organism</tissue>
    </source>
</reference>
<feature type="compositionally biased region" description="Acidic residues" evidence="2">
    <location>
        <begin position="386"/>
        <end position="396"/>
    </location>
</feature>
<dbReference type="SMART" id="SM00443">
    <property type="entry name" value="G_patch"/>
    <property type="match status" value="1"/>
</dbReference>
<dbReference type="GO" id="GO:0003676">
    <property type="term" value="F:nucleic acid binding"/>
    <property type="evidence" value="ECO:0007669"/>
    <property type="project" value="InterPro"/>
</dbReference>
<dbReference type="EMBL" id="UFQS01000580">
    <property type="protein sequence ID" value="SSX05107.1"/>
    <property type="molecule type" value="Genomic_DNA"/>
</dbReference>